<keyword evidence="2" id="KW-1133">Transmembrane helix</keyword>
<dbReference type="GeneID" id="39873311"/>
<dbReference type="Proteomes" id="UP000236319">
    <property type="component" value="Unassembled WGS sequence"/>
</dbReference>
<feature type="region of interest" description="Disordered" evidence="1">
    <location>
        <begin position="120"/>
        <end position="194"/>
    </location>
</feature>
<evidence type="ECO:0000256" key="2">
    <source>
        <dbReference type="SAM" id="Phobius"/>
    </source>
</evidence>
<dbReference type="EMBL" id="BDSA01000001">
    <property type="protein sequence ID" value="GBE59541.1"/>
    <property type="molecule type" value="Genomic_DNA"/>
</dbReference>
<gene>
    <name evidence="3" type="ORF">BOVATA_010340</name>
</gene>
<evidence type="ECO:0000313" key="3">
    <source>
        <dbReference type="EMBL" id="GBE59541.1"/>
    </source>
</evidence>
<comment type="caution">
    <text evidence="3">The sequence shown here is derived from an EMBL/GenBank/DDBJ whole genome shotgun (WGS) entry which is preliminary data.</text>
</comment>
<dbReference type="RefSeq" id="XP_028865784.1">
    <property type="nucleotide sequence ID" value="XM_029009951.1"/>
</dbReference>
<dbReference type="AlphaFoldDB" id="A0A2H6K980"/>
<feature type="transmembrane region" description="Helical" evidence="2">
    <location>
        <begin position="16"/>
        <end position="40"/>
    </location>
</feature>
<protein>
    <submittedName>
        <fullName evidence="3">Crooked neck cell cycle isoform 1, putative</fullName>
    </submittedName>
</protein>
<evidence type="ECO:0000313" key="4">
    <source>
        <dbReference type="Proteomes" id="UP000236319"/>
    </source>
</evidence>
<dbReference type="OrthoDB" id="10513606at2759"/>
<dbReference type="VEuPathDB" id="PiroplasmaDB:BOVATA_010340"/>
<evidence type="ECO:0000256" key="1">
    <source>
        <dbReference type="SAM" id="MobiDB-lite"/>
    </source>
</evidence>
<sequence>MVDTNVNQANQRRRRCWILVGAGIVGLAALILTIILVAVLCSSEDPKAERYKLTTFDAMGNKKVMDMTPDQFFEAMKANTAFMLGEGRTQSEALYSCILDMTKDLDKWKVAADEAAATAEAEKAATDSTTGAEKTPSKTAKLTAGDVAEPVKTVFTAKVPETKPAKAPTPEPSTTPEDTSGLRGTASGVPVSLPPQRDMQIAERLEEKADETVPPAKTGVAGSVWNYISAVPKAIGNMVPPQLFIDTYEGDLGIDDIS</sequence>
<organism evidence="3 4">
    <name type="scientific">Babesia ovata</name>
    <dbReference type="NCBI Taxonomy" id="189622"/>
    <lineage>
        <taxon>Eukaryota</taxon>
        <taxon>Sar</taxon>
        <taxon>Alveolata</taxon>
        <taxon>Apicomplexa</taxon>
        <taxon>Aconoidasida</taxon>
        <taxon>Piroplasmida</taxon>
        <taxon>Babesiidae</taxon>
        <taxon>Babesia</taxon>
    </lineage>
</organism>
<accession>A0A2H6K980</accession>
<proteinExistence type="predicted"/>
<keyword evidence="2" id="KW-0472">Membrane</keyword>
<reference evidence="3 4" key="1">
    <citation type="journal article" date="2017" name="BMC Genomics">
        <title>Whole-genome assembly of Babesia ovata and comparative genomics between closely related pathogens.</title>
        <authorList>
            <person name="Yamagishi J."/>
            <person name="Asada M."/>
            <person name="Hakimi H."/>
            <person name="Tanaka T.Q."/>
            <person name="Sugimoto C."/>
            <person name="Kawazu S."/>
        </authorList>
    </citation>
    <scope>NUCLEOTIDE SEQUENCE [LARGE SCALE GENOMIC DNA]</scope>
    <source>
        <strain evidence="3 4">Miyake</strain>
    </source>
</reference>
<name>A0A2H6K980_9APIC</name>
<keyword evidence="4" id="KW-1185">Reference proteome</keyword>
<keyword evidence="2" id="KW-0812">Transmembrane</keyword>